<dbReference type="InterPro" id="IPR029058">
    <property type="entry name" value="AB_hydrolase_fold"/>
</dbReference>
<dbReference type="GO" id="GO:0070008">
    <property type="term" value="F:serine-type exopeptidase activity"/>
    <property type="evidence" value="ECO:0007669"/>
    <property type="project" value="InterPro"/>
</dbReference>
<dbReference type="AlphaFoldDB" id="A0AAV5TN40"/>
<keyword evidence="2" id="KW-0645">Protease</keyword>
<organism evidence="7 8">
    <name type="scientific">Pristionchus entomophagus</name>
    <dbReference type="NCBI Taxonomy" id="358040"/>
    <lineage>
        <taxon>Eukaryota</taxon>
        <taxon>Metazoa</taxon>
        <taxon>Ecdysozoa</taxon>
        <taxon>Nematoda</taxon>
        <taxon>Chromadorea</taxon>
        <taxon>Rhabditida</taxon>
        <taxon>Rhabditina</taxon>
        <taxon>Diplogasteromorpha</taxon>
        <taxon>Diplogasteroidea</taxon>
        <taxon>Neodiplogasteridae</taxon>
        <taxon>Pristionchus</taxon>
    </lineage>
</organism>
<dbReference type="InterPro" id="IPR008758">
    <property type="entry name" value="Peptidase_S28"/>
</dbReference>
<dbReference type="Proteomes" id="UP001432027">
    <property type="component" value="Unassembled WGS sequence"/>
</dbReference>
<dbReference type="PANTHER" id="PTHR11010:SF117">
    <property type="entry name" value="SERINE PROTEASE 16"/>
    <property type="match status" value="1"/>
</dbReference>
<evidence type="ECO:0000256" key="5">
    <source>
        <dbReference type="ARBA" id="ARBA00023180"/>
    </source>
</evidence>
<feature type="non-terminal residue" evidence="7">
    <location>
        <position position="84"/>
    </location>
</feature>
<sequence length="84" mass="9717">QRYWYNYHYANPESNVNVLSLAGETGSYLMMISDPSTISYVYYAQQLNASLYALDQRFYGDSRPTEDTSIDKSRISSLDKQLKI</sequence>
<feature type="compositionally biased region" description="Polar residues" evidence="6">
    <location>
        <begin position="75"/>
        <end position="84"/>
    </location>
</feature>
<keyword evidence="4" id="KW-0378">Hydrolase</keyword>
<evidence type="ECO:0008006" key="9">
    <source>
        <dbReference type="Google" id="ProtNLM"/>
    </source>
</evidence>
<gene>
    <name evidence="7" type="ORF">PENTCL1PPCAC_17644</name>
</gene>
<name>A0AAV5TN40_9BILA</name>
<evidence type="ECO:0000256" key="1">
    <source>
        <dbReference type="ARBA" id="ARBA00011079"/>
    </source>
</evidence>
<comment type="similarity">
    <text evidence="1">Belongs to the peptidase S28 family.</text>
</comment>
<proteinExistence type="inferred from homology"/>
<evidence type="ECO:0000313" key="8">
    <source>
        <dbReference type="Proteomes" id="UP001432027"/>
    </source>
</evidence>
<evidence type="ECO:0000313" key="7">
    <source>
        <dbReference type="EMBL" id="GMS95469.1"/>
    </source>
</evidence>
<keyword evidence="8" id="KW-1185">Reference proteome</keyword>
<evidence type="ECO:0000256" key="3">
    <source>
        <dbReference type="ARBA" id="ARBA00022729"/>
    </source>
</evidence>
<comment type="caution">
    <text evidence="7">The sequence shown here is derived from an EMBL/GenBank/DDBJ whole genome shotgun (WGS) entry which is preliminary data.</text>
</comment>
<feature type="non-terminal residue" evidence="7">
    <location>
        <position position="1"/>
    </location>
</feature>
<protein>
    <recommendedName>
        <fullName evidence="9">Esterase</fullName>
    </recommendedName>
</protein>
<accession>A0AAV5TN40</accession>
<keyword evidence="3" id="KW-0732">Signal</keyword>
<dbReference type="GO" id="GO:0008239">
    <property type="term" value="F:dipeptidyl-peptidase activity"/>
    <property type="evidence" value="ECO:0007669"/>
    <property type="project" value="TreeGrafter"/>
</dbReference>
<dbReference type="PANTHER" id="PTHR11010">
    <property type="entry name" value="PROTEASE S28 PRO-X CARBOXYPEPTIDASE-RELATED"/>
    <property type="match status" value="1"/>
</dbReference>
<evidence type="ECO:0000256" key="4">
    <source>
        <dbReference type="ARBA" id="ARBA00022801"/>
    </source>
</evidence>
<feature type="compositionally biased region" description="Basic and acidic residues" evidence="6">
    <location>
        <begin position="62"/>
        <end position="74"/>
    </location>
</feature>
<dbReference type="EMBL" id="BTSX01000004">
    <property type="protein sequence ID" value="GMS95469.1"/>
    <property type="molecule type" value="Genomic_DNA"/>
</dbReference>
<dbReference type="Gene3D" id="3.40.50.1820">
    <property type="entry name" value="alpha/beta hydrolase"/>
    <property type="match status" value="1"/>
</dbReference>
<evidence type="ECO:0000256" key="2">
    <source>
        <dbReference type="ARBA" id="ARBA00022670"/>
    </source>
</evidence>
<feature type="region of interest" description="Disordered" evidence="6">
    <location>
        <begin position="62"/>
        <end position="84"/>
    </location>
</feature>
<evidence type="ECO:0000256" key="6">
    <source>
        <dbReference type="SAM" id="MobiDB-lite"/>
    </source>
</evidence>
<dbReference type="Pfam" id="PF05577">
    <property type="entry name" value="Peptidase_S28"/>
    <property type="match status" value="1"/>
</dbReference>
<reference evidence="7" key="1">
    <citation type="submission" date="2023-10" db="EMBL/GenBank/DDBJ databases">
        <title>Genome assembly of Pristionchus species.</title>
        <authorList>
            <person name="Yoshida K."/>
            <person name="Sommer R.J."/>
        </authorList>
    </citation>
    <scope>NUCLEOTIDE SEQUENCE</scope>
    <source>
        <strain evidence="7">RS0144</strain>
    </source>
</reference>
<dbReference type="GO" id="GO:0006508">
    <property type="term" value="P:proteolysis"/>
    <property type="evidence" value="ECO:0007669"/>
    <property type="project" value="UniProtKB-KW"/>
</dbReference>
<keyword evidence="5" id="KW-0325">Glycoprotein</keyword>